<accession>A0AAD8UYU5</accession>
<comment type="caution">
    <text evidence="1">The sequence shown here is derived from an EMBL/GenBank/DDBJ whole genome shotgun (WGS) entry which is preliminary data.</text>
</comment>
<dbReference type="Proteomes" id="UP001230504">
    <property type="component" value="Unassembled WGS sequence"/>
</dbReference>
<evidence type="ECO:0000313" key="1">
    <source>
        <dbReference type="EMBL" id="KAK1574226.1"/>
    </source>
</evidence>
<proteinExistence type="predicted"/>
<evidence type="ECO:0000313" key="2">
    <source>
        <dbReference type="Proteomes" id="UP001230504"/>
    </source>
</evidence>
<dbReference type="AlphaFoldDB" id="A0AAD8UYU5"/>
<keyword evidence="2" id="KW-1185">Reference proteome</keyword>
<gene>
    <name evidence="1" type="ORF">LY79DRAFT_566403</name>
</gene>
<reference evidence="1" key="1">
    <citation type="submission" date="2021-06" db="EMBL/GenBank/DDBJ databases">
        <title>Comparative genomics, transcriptomics and evolutionary studies reveal genomic signatures of adaptation to plant cell wall in hemibiotrophic fungi.</title>
        <authorList>
            <consortium name="DOE Joint Genome Institute"/>
            <person name="Baroncelli R."/>
            <person name="Diaz J.F."/>
            <person name="Benocci T."/>
            <person name="Peng M."/>
            <person name="Battaglia E."/>
            <person name="Haridas S."/>
            <person name="Andreopoulos W."/>
            <person name="Labutti K."/>
            <person name="Pangilinan J."/>
            <person name="Floch G.L."/>
            <person name="Makela M.R."/>
            <person name="Henrissat B."/>
            <person name="Grigoriev I.V."/>
            <person name="Crouch J.A."/>
            <person name="De Vries R.P."/>
            <person name="Sukno S.A."/>
            <person name="Thon M.R."/>
        </authorList>
    </citation>
    <scope>NUCLEOTIDE SEQUENCE</scope>
    <source>
        <strain evidence="1">CBS 125086</strain>
    </source>
</reference>
<protein>
    <submittedName>
        <fullName evidence="1">Uncharacterized protein</fullName>
    </submittedName>
</protein>
<dbReference type="RefSeq" id="XP_060409765.1">
    <property type="nucleotide sequence ID" value="XM_060558819.1"/>
</dbReference>
<organism evidence="1 2">
    <name type="scientific">Colletotrichum navitas</name>
    <dbReference type="NCBI Taxonomy" id="681940"/>
    <lineage>
        <taxon>Eukaryota</taxon>
        <taxon>Fungi</taxon>
        <taxon>Dikarya</taxon>
        <taxon>Ascomycota</taxon>
        <taxon>Pezizomycotina</taxon>
        <taxon>Sordariomycetes</taxon>
        <taxon>Hypocreomycetidae</taxon>
        <taxon>Glomerellales</taxon>
        <taxon>Glomerellaceae</taxon>
        <taxon>Colletotrichum</taxon>
        <taxon>Colletotrichum graminicola species complex</taxon>
    </lineage>
</organism>
<sequence length="161" mass="18280">MFCRSPADSNRHSSFLLARRALQPAARQAATRPHPGPLDLRRRHTFRGPWNGMCDLMGWMVFCSASMMAKPSQPSRIEMRDMDTRDDIRGRTREGEGGAQSLIVQCLFCRRSYSSNVVFPPSLSLSLSPPSYPPVSMLLLARFNMDISNHPVVRRLRWSCV</sequence>
<dbReference type="GeneID" id="85443059"/>
<name>A0AAD8UYU5_9PEZI</name>
<dbReference type="EMBL" id="JAHLJV010000078">
    <property type="protein sequence ID" value="KAK1574226.1"/>
    <property type="molecule type" value="Genomic_DNA"/>
</dbReference>